<dbReference type="PANTHER" id="PTHR30589">
    <property type="entry name" value="PROLIPOPROTEIN DIACYLGLYCERYL TRANSFERASE"/>
    <property type="match status" value="1"/>
</dbReference>
<dbReference type="GO" id="GO:0005886">
    <property type="term" value="C:plasma membrane"/>
    <property type="evidence" value="ECO:0007669"/>
    <property type="project" value="InterPro"/>
</dbReference>
<feature type="transmembrane region" description="Helical" evidence="7">
    <location>
        <begin position="102"/>
        <end position="122"/>
    </location>
</feature>
<accession>A0A1M6NYH7</accession>
<feature type="transmembrane region" description="Helical" evidence="7">
    <location>
        <begin position="134"/>
        <end position="158"/>
    </location>
</feature>
<keyword evidence="6 7" id="KW-0472">Membrane</keyword>
<dbReference type="GO" id="GO:0008961">
    <property type="term" value="F:phosphatidylglycerol-prolipoprotein diacylglyceryl transferase activity"/>
    <property type="evidence" value="ECO:0007669"/>
    <property type="project" value="InterPro"/>
</dbReference>
<evidence type="ECO:0000256" key="5">
    <source>
        <dbReference type="ARBA" id="ARBA00022989"/>
    </source>
</evidence>
<feature type="transmembrane region" description="Helical" evidence="7">
    <location>
        <begin position="223"/>
        <end position="242"/>
    </location>
</feature>
<dbReference type="OrthoDB" id="871140at2"/>
<dbReference type="Pfam" id="PF01790">
    <property type="entry name" value="LGT"/>
    <property type="match status" value="1"/>
</dbReference>
<dbReference type="Proteomes" id="UP000183994">
    <property type="component" value="Unassembled WGS sequence"/>
</dbReference>
<protein>
    <submittedName>
        <fullName evidence="8">Prolipoprotein diacylglyceryl transferase</fullName>
    </submittedName>
</protein>
<keyword evidence="8" id="KW-0449">Lipoprotein</keyword>
<evidence type="ECO:0000256" key="2">
    <source>
        <dbReference type="ARBA" id="ARBA00022475"/>
    </source>
</evidence>
<dbReference type="RefSeq" id="WP_073476636.1">
    <property type="nucleotide sequence ID" value="NZ_FQZU01000016.1"/>
</dbReference>
<gene>
    <name evidence="8" type="ORF">SAMN02745216_02702</name>
</gene>
<feature type="transmembrane region" description="Helical" evidence="7">
    <location>
        <begin position="248"/>
        <end position="269"/>
    </location>
</feature>
<dbReference type="PANTHER" id="PTHR30589:SF0">
    <property type="entry name" value="PHOSPHATIDYLGLYCEROL--PROLIPOPROTEIN DIACYLGLYCERYL TRANSFERASE"/>
    <property type="match status" value="1"/>
</dbReference>
<evidence type="ECO:0000256" key="3">
    <source>
        <dbReference type="ARBA" id="ARBA00022679"/>
    </source>
</evidence>
<keyword evidence="5 7" id="KW-1133">Transmembrane helix</keyword>
<organism evidence="8 9">
    <name type="scientific">Desulfatibacillum alkenivorans DSM 16219</name>
    <dbReference type="NCBI Taxonomy" id="1121393"/>
    <lineage>
        <taxon>Bacteria</taxon>
        <taxon>Pseudomonadati</taxon>
        <taxon>Thermodesulfobacteriota</taxon>
        <taxon>Desulfobacteria</taxon>
        <taxon>Desulfobacterales</taxon>
        <taxon>Desulfatibacillaceae</taxon>
        <taxon>Desulfatibacillum</taxon>
    </lineage>
</organism>
<proteinExistence type="inferred from homology"/>
<keyword evidence="2" id="KW-1003">Cell membrane</keyword>
<keyword evidence="3 8" id="KW-0808">Transferase</keyword>
<dbReference type="GO" id="GO:0042158">
    <property type="term" value="P:lipoprotein biosynthetic process"/>
    <property type="evidence" value="ECO:0007669"/>
    <property type="project" value="InterPro"/>
</dbReference>
<keyword evidence="4 7" id="KW-0812">Transmembrane</keyword>
<dbReference type="AlphaFoldDB" id="A0A1M6NYH7"/>
<dbReference type="STRING" id="1121393.SAMN02745216_02702"/>
<feature type="transmembrane region" description="Helical" evidence="7">
    <location>
        <begin position="198"/>
        <end position="216"/>
    </location>
</feature>
<dbReference type="EMBL" id="FQZU01000016">
    <property type="protein sequence ID" value="SHK00700.1"/>
    <property type="molecule type" value="Genomic_DNA"/>
</dbReference>
<name>A0A1M6NYH7_9BACT</name>
<sequence length="280" mass="31929">MYPQIHIGTGYVSSYNVALLTAVLCGWAAYVLGDYRLWEASTPLARVRKLLGLSLAFWVVGLLCLQATVYFHFIFDNISDKVWDKLSMADIVFANPLKTIKVLYGLIFAFPLGIFLVSLVDRSERFYDLLNKKTFIIFLVLGFARVGCFLNGCCYGVCSETFGVRFPMNSVAAWEHLRRGLTKGFVAPPSLPVIPTQAISAVFLFALAFFALRASLKNKSHVFFHYVFYYAIFRFFIEFLRADIDRAYYGPLSASQWISLFIFLLYGLWRRFGRKTSSTV</sequence>
<evidence type="ECO:0000313" key="9">
    <source>
        <dbReference type="Proteomes" id="UP000183994"/>
    </source>
</evidence>
<evidence type="ECO:0000313" key="8">
    <source>
        <dbReference type="EMBL" id="SHK00700.1"/>
    </source>
</evidence>
<comment type="similarity">
    <text evidence="1">Belongs to the Lgt family.</text>
</comment>
<keyword evidence="9" id="KW-1185">Reference proteome</keyword>
<reference evidence="9" key="1">
    <citation type="submission" date="2016-11" db="EMBL/GenBank/DDBJ databases">
        <authorList>
            <person name="Varghese N."/>
            <person name="Submissions S."/>
        </authorList>
    </citation>
    <scope>NUCLEOTIDE SEQUENCE [LARGE SCALE GENOMIC DNA]</scope>
    <source>
        <strain evidence="9">DSM 16219</strain>
    </source>
</reference>
<feature type="transmembrane region" description="Helical" evidence="7">
    <location>
        <begin position="12"/>
        <end position="32"/>
    </location>
</feature>
<evidence type="ECO:0000256" key="1">
    <source>
        <dbReference type="ARBA" id="ARBA00007150"/>
    </source>
</evidence>
<evidence type="ECO:0000256" key="7">
    <source>
        <dbReference type="SAM" id="Phobius"/>
    </source>
</evidence>
<evidence type="ECO:0000256" key="4">
    <source>
        <dbReference type="ARBA" id="ARBA00022692"/>
    </source>
</evidence>
<dbReference type="InterPro" id="IPR001640">
    <property type="entry name" value="Lgt"/>
</dbReference>
<feature type="transmembrane region" description="Helical" evidence="7">
    <location>
        <begin position="53"/>
        <end position="75"/>
    </location>
</feature>
<evidence type="ECO:0000256" key="6">
    <source>
        <dbReference type="ARBA" id="ARBA00023136"/>
    </source>
</evidence>